<gene>
    <name evidence="7" type="ORF">SAMN05660299_01034</name>
</gene>
<dbReference type="OrthoDB" id="1625344at2"/>
<dbReference type="STRING" id="349095.SAMN05660299_01034"/>
<comment type="subcellular location">
    <subcellularLocation>
        <location evidence="1">Cell membrane</location>
        <topology evidence="1">Multi-pass membrane protein</topology>
    </subcellularLocation>
</comment>
<dbReference type="GO" id="GO:0005886">
    <property type="term" value="C:plasma membrane"/>
    <property type="evidence" value="ECO:0007669"/>
    <property type="project" value="UniProtKB-SubCell"/>
</dbReference>
<keyword evidence="3 6" id="KW-0812">Transmembrane</keyword>
<dbReference type="AlphaFoldDB" id="A0A1G9TWJ5"/>
<dbReference type="Pfam" id="PF03899">
    <property type="entry name" value="ATP-synt_I"/>
    <property type="match status" value="1"/>
</dbReference>
<evidence type="ECO:0000256" key="5">
    <source>
        <dbReference type="ARBA" id="ARBA00023136"/>
    </source>
</evidence>
<evidence type="ECO:0008006" key="9">
    <source>
        <dbReference type="Google" id="ProtNLM"/>
    </source>
</evidence>
<feature type="transmembrane region" description="Helical" evidence="6">
    <location>
        <begin position="100"/>
        <end position="121"/>
    </location>
</feature>
<proteinExistence type="predicted"/>
<dbReference type="EMBL" id="FNHQ01000008">
    <property type="protein sequence ID" value="SDM51958.1"/>
    <property type="molecule type" value="Genomic_DNA"/>
</dbReference>
<evidence type="ECO:0000256" key="4">
    <source>
        <dbReference type="ARBA" id="ARBA00022989"/>
    </source>
</evidence>
<evidence type="ECO:0000256" key="2">
    <source>
        <dbReference type="ARBA" id="ARBA00022475"/>
    </source>
</evidence>
<evidence type="ECO:0000256" key="1">
    <source>
        <dbReference type="ARBA" id="ARBA00004651"/>
    </source>
</evidence>
<evidence type="ECO:0000256" key="6">
    <source>
        <dbReference type="SAM" id="Phobius"/>
    </source>
</evidence>
<evidence type="ECO:0000256" key="3">
    <source>
        <dbReference type="ARBA" id="ARBA00022692"/>
    </source>
</evidence>
<accession>A0A1G9TWJ5</accession>
<keyword evidence="2" id="KW-1003">Cell membrane</keyword>
<dbReference type="InterPro" id="IPR005598">
    <property type="entry name" value="ATP_synth_I"/>
</dbReference>
<name>A0A1G9TWJ5_9FIRM</name>
<feature type="transmembrane region" description="Helical" evidence="6">
    <location>
        <begin position="75"/>
        <end position="94"/>
    </location>
</feature>
<sequence length="127" mass="14286">MNYFIDYIKGTLKKLIVFTCTITALLALCGYTNLILGWLIGCSLNIVYFLMLSSRSSRAMKMHPVQAVAFIKGGAFLRLITIILSLIVVLHFPVIHFGAAVAGVLSFKVYTYLEVTAKFVYTRLERR</sequence>
<keyword evidence="4 6" id="KW-1133">Transmembrane helix</keyword>
<protein>
    <recommendedName>
        <fullName evidence="9">ATP synthase I chain</fullName>
    </recommendedName>
</protein>
<organism evidence="7 8">
    <name type="scientific">Megasphaera paucivorans</name>
    <dbReference type="NCBI Taxonomy" id="349095"/>
    <lineage>
        <taxon>Bacteria</taxon>
        <taxon>Bacillati</taxon>
        <taxon>Bacillota</taxon>
        <taxon>Negativicutes</taxon>
        <taxon>Veillonellales</taxon>
        <taxon>Veillonellaceae</taxon>
        <taxon>Megasphaera</taxon>
    </lineage>
</organism>
<dbReference type="Proteomes" id="UP000199309">
    <property type="component" value="Unassembled WGS sequence"/>
</dbReference>
<reference evidence="7 8" key="1">
    <citation type="submission" date="2016-10" db="EMBL/GenBank/DDBJ databases">
        <authorList>
            <person name="de Groot N.N."/>
        </authorList>
    </citation>
    <scope>NUCLEOTIDE SEQUENCE [LARGE SCALE GENOMIC DNA]</scope>
    <source>
        <strain evidence="7 8">DSM 16981</strain>
    </source>
</reference>
<feature type="transmembrane region" description="Helical" evidence="6">
    <location>
        <begin position="34"/>
        <end position="54"/>
    </location>
</feature>
<evidence type="ECO:0000313" key="8">
    <source>
        <dbReference type="Proteomes" id="UP000199309"/>
    </source>
</evidence>
<dbReference type="RefSeq" id="WP_091648854.1">
    <property type="nucleotide sequence ID" value="NZ_FNHQ01000008.1"/>
</dbReference>
<keyword evidence="8" id="KW-1185">Reference proteome</keyword>
<keyword evidence="5 6" id="KW-0472">Membrane</keyword>
<evidence type="ECO:0000313" key="7">
    <source>
        <dbReference type="EMBL" id="SDM51958.1"/>
    </source>
</evidence>